<dbReference type="InterPro" id="IPR027410">
    <property type="entry name" value="TCP-1-like_intermed_sf"/>
</dbReference>
<feature type="non-terminal residue" evidence="5">
    <location>
        <position position="1"/>
    </location>
</feature>
<dbReference type="InterPro" id="IPR054827">
    <property type="entry name" value="thermosome_alpha"/>
</dbReference>
<dbReference type="GO" id="GO:0016887">
    <property type="term" value="F:ATP hydrolysis activity"/>
    <property type="evidence" value="ECO:0007669"/>
    <property type="project" value="InterPro"/>
</dbReference>
<evidence type="ECO:0000256" key="4">
    <source>
        <dbReference type="ARBA" id="ARBA00023186"/>
    </source>
</evidence>
<dbReference type="InterPro" id="IPR027409">
    <property type="entry name" value="GroEL-like_apical_dom_sf"/>
</dbReference>
<dbReference type="PROSITE" id="PS00995">
    <property type="entry name" value="TCP1_3"/>
    <property type="match status" value="1"/>
</dbReference>
<comment type="similarity">
    <text evidence="1">Belongs to the TCP-1 chaperonin family.</text>
</comment>
<dbReference type="AlphaFoldDB" id="X1RKH1"/>
<dbReference type="GO" id="GO:0051082">
    <property type="term" value="F:unfolded protein binding"/>
    <property type="evidence" value="ECO:0007669"/>
    <property type="project" value="InterPro"/>
</dbReference>
<dbReference type="EMBL" id="BARW01009503">
    <property type="protein sequence ID" value="GAI81277.1"/>
    <property type="molecule type" value="Genomic_DNA"/>
</dbReference>
<feature type="non-terminal residue" evidence="5">
    <location>
        <position position="309"/>
    </location>
</feature>
<dbReference type="SUPFAM" id="SSF52029">
    <property type="entry name" value="GroEL apical domain-like"/>
    <property type="match status" value="1"/>
</dbReference>
<evidence type="ECO:0000256" key="3">
    <source>
        <dbReference type="ARBA" id="ARBA00022840"/>
    </source>
</evidence>
<dbReference type="PANTHER" id="PTHR11353">
    <property type="entry name" value="CHAPERONIN"/>
    <property type="match status" value="1"/>
</dbReference>
<sequence>RGRDALSVNIMIGKAVANAVKTTLGPKGRDKMLVDELGDVTITNDGATILDQMSIDHPVGKMMVEVAKTQDDQVGDGTTTVVVIAGGLLQKAEQLLDEDIHPTTIINGYRIASRKAKELFEAAADKVNISDQKLIKDLAKTSMTGKSAEMSEELSDLVLKAITEVTEKKDKELIVDKDSIKIEKKSGGSLDDSELIQGIVIDKERVHSGMPKAVTNAKIALLDVALEIKSPETDTKVQISSPDQLQDFLDQEEKMLKNMVEAIKKVGATVLICQKGIDDIAQHFLAKEGIFAIRRVKKSDLEKLAKATG</sequence>
<dbReference type="InterPro" id="IPR002423">
    <property type="entry name" value="Cpn60/GroEL/TCP-1"/>
</dbReference>
<proteinExistence type="inferred from homology"/>
<evidence type="ECO:0008006" key="6">
    <source>
        <dbReference type="Google" id="ProtNLM"/>
    </source>
</evidence>
<dbReference type="NCBIfam" id="NF041083">
    <property type="entry name" value="thermosome_beta"/>
    <property type="match status" value="1"/>
</dbReference>
<dbReference type="PROSITE" id="PS00751">
    <property type="entry name" value="TCP1_2"/>
    <property type="match status" value="1"/>
</dbReference>
<dbReference type="NCBIfam" id="NF041082">
    <property type="entry name" value="thermosome_alpha"/>
    <property type="match status" value="1"/>
</dbReference>
<dbReference type="InterPro" id="IPR027413">
    <property type="entry name" value="GROEL-like_equatorial_sf"/>
</dbReference>
<dbReference type="Pfam" id="PF00118">
    <property type="entry name" value="Cpn60_TCP1"/>
    <property type="match status" value="1"/>
</dbReference>
<accession>X1RKH1</accession>
<organism evidence="5">
    <name type="scientific">marine sediment metagenome</name>
    <dbReference type="NCBI Taxonomy" id="412755"/>
    <lineage>
        <taxon>unclassified sequences</taxon>
        <taxon>metagenomes</taxon>
        <taxon>ecological metagenomes</taxon>
    </lineage>
</organism>
<dbReference type="SUPFAM" id="SSF48592">
    <property type="entry name" value="GroEL equatorial domain-like"/>
    <property type="match status" value="1"/>
</dbReference>
<dbReference type="PRINTS" id="PR00304">
    <property type="entry name" value="TCOMPLEXTCP1"/>
</dbReference>
<dbReference type="GO" id="GO:0140662">
    <property type="term" value="F:ATP-dependent protein folding chaperone"/>
    <property type="evidence" value="ECO:0007669"/>
    <property type="project" value="InterPro"/>
</dbReference>
<dbReference type="Gene3D" id="3.50.7.10">
    <property type="entry name" value="GroEL"/>
    <property type="match status" value="1"/>
</dbReference>
<protein>
    <recommendedName>
        <fullName evidence="6">Thermosome subunit</fullName>
    </recommendedName>
</protein>
<dbReference type="GO" id="GO:0005524">
    <property type="term" value="F:ATP binding"/>
    <property type="evidence" value="ECO:0007669"/>
    <property type="project" value="UniProtKB-KW"/>
</dbReference>
<dbReference type="PROSITE" id="PS00750">
    <property type="entry name" value="TCP1_1"/>
    <property type="match status" value="1"/>
</dbReference>
<evidence type="ECO:0000256" key="1">
    <source>
        <dbReference type="ARBA" id="ARBA00008020"/>
    </source>
</evidence>
<dbReference type="InterPro" id="IPR017998">
    <property type="entry name" value="Chaperone_TCP-1"/>
</dbReference>
<evidence type="ECO:0000313" key="5">
    <source>
        <dbReference type="EMBL" id="GAI81277.1"/>
    </source>
</evidence>
<gene>
    <name evidence="5" type="ORF">S12H4_19092</name>
</gene>
<keyword evidence="2" id="KW-0547">Nucleotide-binding</keyword>
<evidence type="ECO:0000256" key="2">
    <source>
        <dbReference type="ARBA" id="ARBA00022741"/>
    </source>
</evidence>
<comment type="caution">
    <text evidence="5">The sequence shown here is derived from an EMBL/GenBank/DDBJ whole genome shotgun (WGS) entry which is preliminary data.</text>
</comment>
<keyword evidence="4" id="KW-0143">Chaperone</keyword>
<dbReference type="Gene3D" id="1.10.560.10">
    <property type="entry name" value="GroEL-like equatorial domain"/>
    <property type="match status" value="1"/>
</dbReference>
<reference evidence="5" key="1">
    <citation type="journal article" date="2014" name="Front. Microbiol.">
        <title>High frequency of phylogenetically diverse reductive dehalogenase-homologous genes in deep subseafloor sedimentary metagenomes.</title>
        <authorList>
            <person name="Kawai M."/>
            <person name="Futagami T."/>
            <person name="Toyoda A."/>
            <person name="Takaki Y."/>
            <person name="Nishi S."/>
            <person name="Hori S."/>
            <person name="Arai W."/>
            <person name="Tsubouchi T."/>
            <person name="Morono Y."/>
            <person name="Uchiyama I."/>
            <person name="Ito T."/>
            <person name="Fujiyama A."/>
            <person name="Inagaki F."/>
            <person name="Takami H."/>
        </authorList>
    </citation>
    <scope>NUCLEOTIDE SEQUENCE</scope>
    <source>
        <strain evidence="5">Expedition CK06-06</strain>
    </source>
</reference>
<keyword evidence="3" id="KW-0067">ATP-binding</keyword>
<dbReference type="InterPro" id="IPR053374">
    <property type="entry name" value="TCP-1_chaperonin"/>
</dbReference>
<dbReference type="SUPFAM" id="SSF54849">
    <property type="entry name" value="GroEL-intermediate domain like"/>
    <property type="match status" value="1"/>
</dbReference>
<name>X1RKH1_9ZZZZ</name>
<dbReference type="InterPro" id="IPR002194">
    <property type="entry name" value="Chaperonin_TCP-1_CS"/>
</dbReference>